<keyword evidence="5" id="KW-0961">Cell wall biogenesis/degradation</keyword>
<dbReference type="InterPro" id="IPR002477">
    <property type="entry name" value="Peptidoglycan-bd-like"/>
</dbReference>
<dbReference type="PANTHER" id="PTHR30417:SF1">
    <property type="entry name" value="N-ACETYLMURAMOYL-L-ALANINE AMIDASE AMID"/>
    <property type="match status" value="1"/>
</dbReference>
<dbReference type="Pfam" id="PF01510">
    <property type="entry name" value="Amidase_2"/>
    <property type="match status" value="1"/>
</dbReference>
<dbReference type="Gene3D" id="1.10.101.10">
    <property type="entry name" value="PGBD-like superfamily/PGBD"/>
    <property type="match status" value="4"/>
</dbReference>
<dbReference type="SUPFAM" id="SSF47090">
    <property type="entry name" value="PGBD-like"/>
    <property type="match status" value="4"/>
</dbReference>
<dbReference type="Pfam" id="PF01471">
    <property type="entry name" value="PG_binding_1"/>
    <property type="match status" value="4"/>
</dbReference>
<dbReference type="Gene3D" id="3.40.80.10">
    <property type="entry name" value="Peptidoglycan recognition protein-like"/>
    <property type="match status" value="1"/>
</dbReference>
<evidence type="ECO:0000256" key="3">
    <source>
        <dbReference type="ARBA" id="ARBA00011901"/>
    </source>
</evidence>
<dbReference type="InterPro" id="IPR002502">
    <property type="entry name" value="Amidase_domain"/>
</dbReference>
<evidence type="ECO:0000259" key="6">
    <source>
        <dbReference type="SMART" id="SM00644"/>
    </source>
</evidence>
<dbReference type="InterPro" id="IPR036505">
    <property type="entry name" value="Amidase/PGRP_sf"/>
</dbReference>
<organism evidence="7 8">
    <name type="scientific">Microbacterium aurantiacum</name>
    <dbReference type="NCBI Taxonomy" id="162393"/>
    <lineage>
        <taxon>Bacteria</taxon>
        <taxon>Bacillati</taxon>
        <taxon>Actinomycetota</taxon>
        <taxon>Actinomycetes</taxon>
        <taxon>Micrococcales</taxon>
        <taxon>Microbacteriaceae</taxon>
        <taxon>Microbacterium</taxon>
    </lineage>
</organism>
<name>A0ABT8FRD9_9MICO</name>
<comment type="catalytic activity">
    <reaction evidence="1">
        <text>Hydrolyzes the link between N-acetylmuramoyl residues and L-amino acid residues in certain cell-wall glycopeptides.</text>
        <dbReference type="EC" id="3.5.1.28"/>
    </reaction>
</comment>
<dbReference type="EMBL" id="JAHWXI010000004">
    <property type="protein sequence ID" value="MDN4463883.1"/>
    <property type="molecule type" value="Genomic_DNA"/>
</dbReference>
<dbReference type="RefSeq" id="WP_301132987.1">
    <property type="nucleotide sequence ID" value="NZ_BAAAUQ010000019.1"/>
</dbReference>
<dbReference type="SUPFAM" id="SSF55166">
    <property type="entry name" value="Hedgehog/DD-peptidase"/>
    <property type="match status" value="1"/>
</dbReference>
<feature type="domain" description="N-acetylmuramoyl-L-alanine amidase" evidence="6">
    <location>
        <begin position="416"/>
        <end position="547"/>
    </location>
</feature>
<dbReference type="PANTHER" id="PTHR30417">
    <property type="entry name" value="N-ACETYLMURAMOYL-L-ALANINE AMIDASE AMID"/>
    <property type="match status" value="1"/>
</dbReference>
<comment type="caution">
    <text evidence="7">The sequence shown here is derived from an EMBL/GenBank/DDBJ whole genome shotgun (WGS) entry which is preliminary data.</text>
</comment>
<dbReference type="SMART" id="SM00644">
    <property type="entry name" value="Ami_2"/>
    <property type="match status" value="1"/>
</dbReference>
<comment type="similarity">
    <text evidence="2">Belongs to the N-acetylmuramoyl-L-alanine amidase 2 family.</text>
</comment>
<keyword evidence="8" id="KW-1185">Reference proteome</keyword>
<evidence type="ECO:0000313" key="8">
    <source>
        <dbReference type="Proteomes" id="UP001172731"/>
    </source>
</evidence>
<dbReference type="InterPro" id="IPR051206">
    <property type="entry name" value="NAMLAA_amidase_2"/>
</dbReference>
<dbReference type="CDD" id="cd06583">
    <property type="entry name" value="PGRP"/>
    <property type="match status" value="1"/>
</dbReference>
<dbReference type="Proteomes" id="UP001172731">
    <property type="component" value="Unassembled WGS sequence"/>
</dbReference>
<dbReference type="EC" id="3.5.1.28" evidence="3"/>
<protein>
    <recommendedName>
        <fullName evidence="3">N-acetylmuramoyl-L-alanine amidase</fullName>
        <ecNumber evidence="3">3.5.1.28</ecNumber>
    </recommendedName>
</protein>
<evidence type="ECO:0000256" key="2">
    <source>
        <dbReference type="ARBA" id="ARBA00007553"/>
    </source>
</evidence>
<gene>
    <name evidence="7" type="ORF">KZC48_05660</name>
</gene>
<accession>A0ABT8FRD9</accession>
<keyword evidence="4" id="KW-0378">Hydrolase</keyword>
<evidence type="ECO:0000313" key="7">
    <source>
        <dbReference type="EMBL" id="MDN4463883.1"/>
    </source>
</evidence>
<evidence type="ECO:0000256" key="5">
    <source>
        <dbReference type="ARBA" id="ARBA00023316"/>
    </source>
</evidence>
<reference evidence="7" key="1">
    <citation type="submission" date="2021-06" db="EMBL/GenBank/DDBJ databases">
        <title>Genome-based taxonomic framework of Microbacterium strains isolated from marine environment, the description of four new species and reclassification of four preexisting species.</title>
        <authorList>
            <person name="Lee S.D."/>
            <person name="Kim S.-M."/>
            <person name="Byeon Y.-S."/>
            <person name="Yang H.L."/>
            <person name="Kim I.S."/>
        </authorList>
    </citation>
    <scope>NUCLEOTIDE SEQUENCE</scope>
    <source>
        <strain evidence="7">KACC 20510</strain>
    </source>
</reference>
<dbReference type="InterPro" id="IPR036366">
    <property type="entry name" value="PGBDSf"/>
</dbReference>
<proteinExistence type="inferred from homology"/>
<sequence length="594" mass="63822">MTKYVAGGRGWLSDAAAESLGRIDSAFGSLIPTTSLGRTWAEQNTAYQLYKSGRGPLALPPGQSVHEAGNAADYGNRAWAWLGSQHGLGWNGARANGFGWRRTVSSEQWHYEYDKNRDLAYAQQMLGITVDGIDGPRTQAALRAYQERNGLTVDGKFGGQTRGHMDAHGASAGGQWPAREKYGHDHVVAVQDRLKRLGYDIGESDGKDGPKTQAAVRDFQSKNGLDVDGIAGPATSNKLDEVLAPKVVGRNATARQTVEIQKFLATKGYSLGQYGADGDYGADTTAAVIAYQKAEGLNPDGIWGELTDARAFPPATTPPIEEWPVNGRNATTRPTADIQRLVGADPDSVYGPDTSRKVAAWQQANGLDPDGIWGPASDAKGFPGVALPDAPADPTADPLYGKKTPTYPGASWADVSPNKSVRTEDVDYFVIHHAADTSTLTAQRRRFMTANDRNVSPNWLIGADGSVSEIVPPDDYRAWTTGAFDHKAVTVETQNTSGDPAWGISEASHEAIARLVAWAAERYDFPIDRTHVIGHREVPGQATACPGPSMNLDRIVELAQDYAKGEPAPDTVAVERSWLQSVLDRLKHLLGGAQ</sequence>
<dbReference type="InterPro" id="IPR009045">
    <property type="entry name" value="Zn_M74/Hedgehog-like"/>
</dbReference>
<evidence type="ECO:0000256" key="1">
    <source>
        <dbReference type="ARBA" id="ARBA00001561"/>
    </source>
</evidence>
<dbReference type="InterPro" id="IPR036365">
    <property type="entry name" value="PGBD-like_sf"/>
</dbReference>
<dbReference type="SUPFAM" id="SSF55846">
    <property type="entry name" value="N-acetylmuramoyl-L-alanine amidase-like"/>
    <property type="match status" value="1"/>
</dbReference>
<evidence type="ECO:0000256" key="4">
    <source>
        <dbReference type="ARBA" id="ARBA00022801"/>
    </source>
</evidence>